<comment type="caution">
    <text evidence="1">The sequence shown here is derived from an EMBL/GenBank/DDBJ whole genome shotgun (WGS) entry which is preliminary data.</text>
</comment>
<evidence type="ECO:0000313" key="2">
    <source>
        <dbReference type="Proteomes" id="UP000718715"/>
    </source>
</evidence>
<protein>
    <submittedName>
        <fullName evidence="1">Uncharacterized protein</fullName>
    </submittedName>
</protein>
<gene>
    <name evidence="1" type="ORF">DA092_08290</name>
</gene>
<reference evidence="1" key="1">
    <citation type="submission" date="2018-03" db="EMBL/GenBank/DDBJ databases">
        <title>Genomic characterization of a polymicrobial infection associated with a disease outbreak in Pacific white shrimp (Litopenaeus vannamei).</title>
        <authorList>
            <person name="Turner J.W."/>
            <person name="Bachand P.T."/>
            <person name="Tallman J."/>
            <person name="Elledge N.C."/>
            <person name="Pinnell L.J."/>
            <person name="Laughlin R.C."/>
            <person name="Zimba P.V."/>
        </authorList>
    </citation>
    <scope>NUCLEOTIDE SEQUENCE</scope>
    <source>
        <strain evidence="1">Hep-2b-22</strain>
    </source>
</reference>
<proteinExistence type="predicted"/>
<dbReference type="Proteomes" id="UP000718715">
    <property type="component" value="Unassembled WGS sequence"/>
</dbReference>
<sequence length="423" mass="47605">MNRYPQQGMSTLLITSMLLVVALIFSLASYKNLFYQIKRTQNEVLARQAHWAAEGGLECGYGLLHELRDINLVKLQLDNKCIKPLGLSSIDIEELTNPKKIFSVFDYNNVKKIISRLFISGGISSSGVLKSTSDIYFKGSIVVSPDPGILSHSSFWQCVVLRFKTKFTVEGSLLNQGLIGSIPPFEGFPSSQSCKSGYQSTISSGEWNNLNIIPYKDVVYDADFDPFLDTFYIPRDNWNDVKERSDFNKIYGAKKIINDVVFLVVDSCENEIAKAIDDNYDLIWVEGSCELNDFDIIDSAIESNSEIDGVILVIQDGIFSVNGSHKFPGMIYHLNITFQPNSDLWDEMNSHKNSPIPSVLNLDKVSYYQFGAFMPSGGYVLDAPGQVAVFDTSMNFLFNKDLIEKPLEKLKKISWVEGSWHDF</sequence>
<evidence type="ECO:0000313" key="1">
    <source>
        <dbReference type="EMBL" id="TMX75695.1"/>
    </source>
</evidence>
<organism evidence="1 2">
    <name type="scientific">Photobacterium damselae</name>
    <dbReference type="NCBI Taxonomy" id="38293"/>
    <lineage>
        <taxon>Bacteria</taxon>
        <taxon>Pseudomonadati</taxon>
        <taxon>Pseudomonadota</taxon>
        <taxon>Gammaproteobacteria</taxon>
        <taxon>Vibrionales</taxon>
        <taxon>Vibrionaceae</taxon>
        <taxon>Photobacterium</taxon>
    </lineage>
</organism>
<name>A0ACD3T1E6_PHODM</name>
<dbReference type="EMBL" id="PZOJ01000075">
    <property type="protein sequence ID" value="TMX75695.1"/>
    <property type="molecule type" value="Genomic_DNA"/>
</dbReference>
<keyword evidence="2" id="KW-1185">Reference proteome</keyword>
<accession>A0ACD3T1E6</accession>